<evidence type="ECO:0000256" key="1">
    <source>
        <dbReference type="SAM" id="MobiDB-lite"/>
    </source>
</evidence>
<dbReference type="AlphaFoldDB" id="A0A383VDB8"/>
<name>A0A383VDB8_TETOB</name>
<evidence type="ECO:0000313" key="2">
    <source>
        <dbReference type="EMBL" id="SZX62930.1"/>
    </source>
</evidence>
<gene>
    <name evidence="2" type="ORF">BQ4739_LOCUS3503</name>
</gene>
<feature type="compositionally biased region" description="Basic and acidic residues" evidence="1">
    <location>
        <begin position="106"/>
        <end position="120"/>
    </location>
</feature>
<keyword evidence="3" id="KW-1185">Reference proteome</keyword>
<accession>A0A383VDB8</accession>
<dbReference type="Proteomes" id="UP000256970">
    <property type="component" value="Unassembled WGS sequence"/>
</dbReference>
<organism evidence="2 3">
    <name type="scientific">Tetradesmus obliquus</name>
    <name type="common">Green alga</name>
    <name type="synonym">Acutodesmus obliquus</name>
    <dbReference type="NCBI Taxonomy" id="3088"/>
    <lineage>
        <taxon>Eukaryota</taxon>
        <taxon>Viridiplantae</taxon>
        <taxon>Chlorophyta</taxon>
        <taxon>core chlorophytes</taxon>
        <taxon>Chlorophyceae</taxon>
        <taxon>CS clade</taxon>
        <taxon>Sphaeropleales</taxon>
        <taxon>Scenedesmaceae</taxon>
        <taxon>Tetradesmus</taxon>
    </lineage>
</organism>
<proteinExistence type="predicted"/>
<reference evidence="2 3" key="1">
    <citation type="submission" date="2016-10" db="EMBL/GenBank/DDBJ databases">
        <authorList>
            <person name="Cai Z."/>
        </authorList>
    </citation>
    <scope>NUCLEOTIDE SEQUENCE [LARGE SCALE GENOMIC DNA]</scope>
</reference>
<protein>
    <submittedName>
        <fullName evidence="2">Uncharacterized protein</fullName>
    </submittedName>
</protein>
<feature type="compositionally biased region" description="Polar residues" evidence="1">
    <location>
        <begin position="121"/>
        <end position="132"/>
    </location>
</feature>
<sequence length="158" mass="16580">MKRDEQKRGVRASAFASFEGTDDSDLMSAPVDLPREEAEVFFSEEKLHQDEAAPGRANVENPTERASEGQQQGGQAEERSSGGSREPEGGRFDEEAVPGDHPYSPKPKDRGHGIPPHKDSTNTGPGRMSSNPAGGGGGSGSSGEQHPSGDEQNPAAAI</sequence>
<feature type="compositionally biased region" description="Basic and acidic residues" evidence="1">
    <location>
        <begin position="33"/>
        <end position="53"/>
    </location>
</feature>
<feature type="region of interest" description="Disordered" evidence="1">
    <location>
        <begin position="1"/>
        <end position="158"/>
    </location>
</feature>
<evidence type="ECO:0000313" key="3">
    <source>
        <dbReference type="Proteomes" id="UP000256970"/>
    </source>
</evidence>
<dbReference type="EMBL" id="FNXT01000270">
    <property type="protein sequence ID" value="SZX62930.1"/>
    <property type="molecule type" value="Genomic_DNA"/>
</dbReference>
<feature type="compositionally biased region" description="Basic and acidic residues" evidence="1">
    <location>
        <begin position="76"/>
        <end position="94"/>
    </location>
</feature>